<evidence type="ECO:0000313" key="1">
    <source>
        <dbReference type="EMBL" id="KKN23886.1"/>
    </source>
</evidence>
<proteinExistence type="predicted"/>
<organism evidence="1">
    <name type="scientific">marine sediment metagenome</name>
    <dbReference type="NCBI Taxonomy" id="412755"/>
    <lineage>
        <taxon>unclassified sequences</taxon>
        <taxon>metagenomes</taxon>
        <taxon>ecological metagenomes</taxon>
    </lineage>
</organism>
<reference evidence="1" key="1">
    <citation type="journal article" date="2015" name="Nature">
        <title>Complex archaea that bridge the gap between prokaryotes and eukaryotes.</title>
        <authorList>
            <person name="Spang A."/>
            <person name="Saw J.H."/>
            <person name="Jorgensen S.L."/>
            <person name="Zaremba-Niedzwiedzka K."/>
            <person name="Martijn J."/>
            <person name="Lind A.E."/>
            <person name="van Eijk R."/>
            <person name="Schleper C."/>
            <person name="Guy L."/>
            <person name="Ettema T.J."/>
        </authorList>
    </citation>
    <scope>NUCLEOTIDE SEQUENCE</scope>
</reference>
<sequence>MNISLRVRACFICKRYVIIHPNNPISQEMENKFMDKHSGHMTQVVTLDEINSEYQHEKPSDYIL</sequence>
<name>A0A0F9RFP8_9ZZZZ</name>
<gene>
    <name evidence="1" type="ORF">LCGC14_0900580</name>
</gene>
<protein>
    <submittedName>
        <fullName evidence="1">Uncharacterized protein</fullName>
    </submittedName>
</protein>
<dbReference type="EMBL" id="LAZR01002931">
    <property type="protein sequence ID" value="KKN23886.1"/>
    <property type="molecule type" value="Genomic_DNA"/>
</dbReference>
<comment type="caution">
    <text evidence="1">The sequence shown here is derived from an EMBL/GenBank/DDBJ whole genome shotgun (WGS) entry which is preliminary data.</text>
</comment>
<accession>A0A0F9RFP8</accession>
<dbReference type="AlphaFoldDB" id="A0A0F9RFP8"/>